<reference evidence="4" key="1">
    <citation type="submission" date="2023-08" db="EMBL/GenBank/DDBJ databases">
        <authorList>
            <person name="Adameyko K."/>
            <person name="Kravchuk O."/>
            <person name="Lyupina Y."/>
        </authorList>
    </citation>
    <scope>NUCLEOTIDE SEQUENCE</scope>
</reference>
<feature type="domain" description="VWFA" evidence="3">
    <location>
        <begin position="169"/>
        <end position="346"/>
    </location>
</feature>
<dbReference type="PROSITE" id="PS50234">
    <property type="entry name" value="VWFA"/>
    <property type="match status" value="1"/>
</dbReference>
<accession>A0AA96MN12</accession>
<dbReference type="SMART" id="SM00327">
    <property type="entry name" value="VWA"/>
    <property type="match status" value="1"/>
</dbReference>
<dbReference type="Gene3D" id="3.40.50.410">
    <property type="entry name" value="von Willebrand factor, type A domain"/>
    <property type="match status" value="1"/>
</dbReference>
<dbReference type="PANTHER" id="PTHR24020">
    <property type="entry name" value="COLLAGEN ALPHA"/>
    <property type="match status" value="1"/>
</dbReference>
<evidence type="ECO:0000256" key="1">
    <source>
        <dbReference type="SAM" id="MobiDB-lite"/>
    </source>
</evidence>
<sequence length="362" mass="39546">MRALYLFATFFVVLTTAPMISQGQSQYPCDSYLRDYLPSLFTHCASCNYSAWSSWIATGQGKIVTACSTQYAEQFNRTRTGSSACTERVQYQTIHRCSASSILDRTAEQVATTMVNQLAIGAPPPTPPTLPTVPPTNSTTLGKRSSGLESRKMHPSLNRHRRQCDQTRYFVLVLDTSGSINSALFHKQTEYLATIVESLCGTIKVAMITYSTGVHPIMCFDFTEDKVQAAAKIRAATYISGGTDTAGALKYVKDTILQTSCGWTPSANDEKHLNIITLTDGAHNSDSLIPSLVNQLGQTTTNTELYAIAYGNVYQPGIAILVKNADTKHIFNIDAFDQQTETTSKVAKLANLCLGYHGVACR</sequence>
<feature type="region of interest" description="Disordered" evidence="1">
    <location>
        <begin position="121"/>
        <end position="159"/>
    </location>
</feature>
<evidence type="ECO:0000256" key="2">
    <source>
        <dbReference type="SAM" id="SignalP"/>
    </source>
</evidence>
<dbReference type="EMBL" id="OR460140">
    <property type="protein sequence ID" value="WNS50063.1"/>
    <property type="molecule type" value="mRNA"/>
</dbReference>
<feature type="chain" id="PRO_5041638055" evidence="2">
    <location>
        <begin position="24"/>
        <end position="362"/>
    </location>
</feature>
<dbReference type="InterPro" id="IPR050525">
    <property type="entry name" value="ECM_Assembly_Org"/>
</dbReference>
<feature type="signal peptide" evidence="2">
    <location>
        <begin position="1"/>
        <end position="23"/>
    </location>
</feature>
<dbReference type="InterPro" id="IPR002035">
    <property type="entry name" value="VWF_A"/>
</dbReference>
<dbReference type="InterPro" id="IPR036465">
    <property type="entry name" value="vWFA_dom_sf"/>
</dbReference>
<dbReference type="CDD" id="cd01450">
    <property type="entry name" value="vWFA_subfamily_ECM"/>
    <property type="match status" value="1"/>
</dbReference>
<organism evidence="4">
    <name type="scientific">Halisarca dujardinii</name>
    <name type="common">Dujardin's slime sponge</name>
    <dbReference type="NCBI Taxonomy" id="2583056"/>
    <lineage>
        <taxon>Eukaryota</taxon>
        <taxon>Metazoa</taxon>
        <taxon>Porifera</taxon>
        <taxon>Demospongiae</taxon>
        <taxon>Verongimorpha</taxon>
        <taxon>Chondrillida</taxon>
        <taxon>Halisarcidae</taxon>
        <taxon>Halisarca</taxon>
    </lineage>
</organism>
<dbReference type="PANTHER" id="PTHR24020:SF84">
    <property type="entry name" value="VWFA DOMAIN-CONTAINING PROTEIN"/>
    <property type="match status" value="1"/>
</dbReference>
<dbReference type="AlphaFoldDB" id="A0AA96MN12"/>
<evidence type="ECO:0000313" key="4">
    <source>
        <dbReference type="EMBL" id="WNS50063.1"/>
    </source>
</evidence>
<proteinExistence type="evidence at transcript level"/>
<dbReference type="Pfam" id="PF00092">
    <property type="entry name" value="VWA"/>
    <property type="match status" value="1"/>
</dbReference>
<protein>
    <submittedName>
        <fullName evidence="4">Matrilin-2</fullName>
    </submittedName>
</protein>
<evidence type="ECO:0000259" key="3">
    <source>
        <dbReference type="PROSITE" id="PS50234"/>
    </source>
</evidence>
<keyword evidence="2" id="KW-0732">Signal</keyword>
<name>A0AA96MN12_HALDU</name>
<feature type="compositionally biased region" description="Pro residues" evidence="1">
    <location>
        <begin position="122"/>
        <end position="134"/>
    </location>
</feature>
<dbReference type="SUPFAM" id="SSF53300">
    <property type="entry name" value="vWA-like"/>
    <property type="match status" value="1"/>
</dbReference>